<accession>A0AAE7TG24</accession>
<dbReference type="AlphaFoldDB" id="A0AAE7TG24"/>
<evidence type="ECO:0000313" key="2">
    <source>
        <dbReference type="EMBL" id="QOZ66789.1"/>
    </source>
</evidence>
<feature type="domain" description="ABM" evidence="1">
    <location>
        <begin position="28"/>
        <end position="118"/>
    </location>
</feature>
<proteinExistence type="predicted"/>
<sequence>MEALMSLLRPLDPSFPIDRQIAIDANSVVLVNPFTLDKADEAAFLKTWQDDAAFMKRQPGFISTQLHRALGDSSTYLNYAVWESTAHFRAAFTHPDFLAKIASYPASAIASPHLFQKVAVPGICVA</sequence>
<evidence type="ECO:0000259" key="1">
    <source>
        <dbReference type="PROSITE" id="PS51725"/>
    </source>
</evidence>
<dbReference type="InterPro" id="IPR007138">
    <property type="entry name" value="ABM_dom"/>
</dbReference>
<keyword evidence="2" id="KW-0560">Oxidoreductase</keyword>
<dbReference type="PROSITE" id="PS51725">
    <property type="entry name" value="ABM"/>
    <property type="match status" value="1"/>
</dbReference>
<name>A0AAE7TG24_9BRAD</name>
<keyword evidence="2" id="KW-0503">Monooxygenase</keyword>
<protein>
    <submittedName>
        <fullName evidence="2">Antibiotic biosynthesis monooxygenase</fullName>
    </submittedName>
</protein>
<dbReference type="GO" id="GO:0004497">
    <property type="term" value="F:monooxygenase activity"/>
    <property type="evidence" value="ECO:0007669"/>
    <property type="project" value="UniProtKB-KW"/>
</dbReference>
<dbReference type="SUPFAM" id="SSF54909">
    <property type="entry name" value="Dimeric alpha+beta barrel"/>
    <property type="match status" value="1"/>
</dbReference>
<dbReference type="Gene3D" id="3.30.70.100">
    <property type="match status" value="1"/>
</dbReference>
<organism evidence="2 3">
    <name type="scientific">Bradyrhizobium arachidis</name>
    <dbReference type="NCBI Taxonomy" id="858423"/>
    <lineage>
        <taxon>Bacteria</taxon>
        <taxon>Pseudomonadati</taxon>
        <taxon>Pseudomonadota</taxon>
        <taxon>Alphaproteobacteria</taxon>
        <taxon>Hyphomicrobiales</taxon>
        <taxon>Nitrobacteraceae</taxon>
        <taxon>Bradyrhizobium</taxon>
    </lineage>
</organism>
<dbReference type="InterPro" id="IPR011008">
    <property type="entry name" value="Dimeric_a/b-barrel"/>
</dbReference>
<evidence type="ECO:0000313" key="3">
    <source>
        <dbReference type="Proteomes" id="UP000594015"/>
    </source>
</evidence>
<dbReference type="KEGG" id="barh:WN72_11025"/>
<gene>
    <name evidence="2" type="ORF">WN72_11025</name>
</gene>
<dbReference type="Pfam" id="PF03992">
    <property type="entry name" value="ABM"/>
    <property type="match status" value="1"/>
</dbReference>
<dbReference type="Proteomes" id="UP000594015">
    <property type="component" value="Chromosome"/>
</dbReference>
<reference evidence="2 3" key="1">
    <citation type="submission" date="2018-06" db="EMBL/GenBank/DDBJ databases">
        <title>Comparative genomics of Bradyrhizobium nodulating Arachidis hypogaea.</title>
        <authorList>
            <person name="Li Y."/>
        </authorList>
    </citation>
    <scope>NUCLEOTIDE SEQUENCE [LARGE SCALE GENOMIC DNA]</scope>
    <source>
        <strain evidence="2 3">CCBAU 051107</strain>
    </source>
</reference>
<dbReference type="EMBL" id="CP030050">
    <property type="protein sequence ID" value="QOZ66789.1"/>
    <property type="molecule type" value="Genomic_DNA"/>
</dbReference>